<gene>
    <name evidence="1" type="ORF">F7R26_038560</name>
</gene>
<evidence type="ECO:0000313" key="1">
    <source>
        <dbReference type="EMBL" id="QOT81917.1"/>
    </source>
</evidence>
<name>A0A643FZB0_9BURK</name>
<sequence length="112" mass="12221">MLETTRQDWEKRIGSLTLSREKIIAATGYGRAAEQLEALHKAGIPADRRPDGSVRARRHHIAGVGSQLAQWRTTDSLQTAGQPWWRVGSGEPSARATPLWLRLGGGFGHGLA</sequence>
<dbReference type="Proteomes" id="UP000397656">
    <property type="component" value="Plasmid pRK1-2"/>
</dbReference>
<dbReference type="EMBL" id="CP062806">
    <property type="protein sequence ID" value="QOT81917.1"/>
    <property type="molecule type" value="Genomic_DNA"/>
</dbReference>
<dbReference type="GeneID" id="98406874"/>
<evidence type="ECO:0000313" key="2">
    <source>
        <dbReference type="Proteomes" id="UP000397656"/>
    </source>
</evidence>
<dbReference type="Pfam" id="PF13986">
    <property type="entry name" value="DUF4224"/>
    <property type="match status" value="1"/>
</dbReference>
<organism evidence="1 2">
    <name type="scientific">Cupriavidus basilensis</name>
    <dbReference type="NCBI Taxonomy" id="68895"/>
    <lineage>
        <taxon>Bacteria</taxon>
        <taxon>Pseudomonadati</taxon>
        <taxon>Pseudomonadota</taxon>
        <taxon>Betaproteobacteria</taxon>
        <taxon>Burkholderiales</taxon>
        <taxon>Burkholderiaceae</taxon>
        <taxon>Cupriavidus</taxon>
    </lineage>
</organism>
<keyword evidence="1" id="KW-0614">Plasmid</keyword>
<accession>A0A643FZB0</accession>
<reference evidence="1 2" key="1">
    <citation type="submission" date="2020-10" db="EMBL/GenBank/DDBJ databases">
        <title>Complete genome sequence of Cupriavidus basilensis CCUG 49340T.</title>
        <authorList>
            <person name="Salva-Serra F."/>
            <person name="Donoso R.A."/>
            <person name="Cho K.H."/>
            <person name="Yoo J.A."/>
            <person name="Lee K."/>
            <person name="Yoon S.-H."/>
            <person name="Perez-Pantoja D."/>
            <person name="Moore E.R.B."/>
        </authorList>
    </citation>
    <scope>NUCLEOTIDE SEQUENCE [LARGE SCALE GENOMIC DNA]</scope>
    <source>
        <strain evidence="2">CCUG 49340</strain>
        <plasmid evidence="1 2">pRK1-2</plasmid>
    </source>
</reference>
<dbReference type="InterPro" id="IPR025319">
    <property type="entry name" value="DUF4224"/>
</dbReference>
<dbReference type="AlphaFoldDB" id="A0A643FZB0"/>
<proteinExistence type="predicted"/>
<protein>
    <submittedName>
        <fullName evidence="1">DUF4224 domain-containing protein</fullName>
    </submittedName>
</protein>
<geneLocation type="plasmid" evidence="1 2">
    <name>pRK1-2</name>
</geneLocation>
<dbReference type="RefSeq" id="WP_150984780.1">
    <property type="nucleotide sequence ID" value="NZ_CP062806.1"/>
</dbReference>